<comment type="caution">
    <text evidence="1">The sequence shown here is derived from an EMBL/GenBank/DDBJ whole genome shotgun (WGS) entry which is preliminary data.</text>
</comment>
<proteinExistence type="predicted"/>
<dbReference type="AlphaFoldDB" id="A0A5B7J365"/>
<dbReference type="Proteomes" id="UP000324222">
    <property type="component" value="Unassembled WGS sequence"/>
</dbReference>
<gene>
    <name evidence="1" type="ORF">E2C01_082937</name>
</gene>
<keyword evidence="2" id="KW-1185">Reference proteome</keyword>
<evidence type="ECO:0000313" key="2">
    <source>
        <dbReference type="Proteomes" id="UP000324222"/>
    </source>
</evidence>
<dbReference type="EMBL" id="VSRR010076450">
    <property type="protein sequence ID" value="MPC88047.1"/>
    <property type="molecule type" value="Genomic_DNA"/>
</dbReference>
<accession>A0A5B7J365</accession>
<organism evidence="1 2">
    <name type="scientific">Portunus trituberculatus</name>
    <name type="common">Swimming crab</name>
    <name type="synonym">Neptunus trituberculatus</name>
    <dbReference type="NCBI Taxonomy" id="210409"/>
    <lineage>
        <taxon>Eukaryota</taxon>
        <taxon>Metazoa</taxon>
        <taxon>Ecdysozoa</taxon>
        <taxon>Arthropoda</taxon>
        <taxon>Crustacea</taxon>
        <taxon>Multicrustacea</taxon>
        <taxon>Malacostraca</taxon>
        <taxon>Eumalacostraca</taxon>
        <taxon>Eucarida</taxon>
        <taxon>Decapoda</taxon>
        <taxon>Pleocyemata</taxon>
        <taxon>Brachyura</taxon>
        <taxon>Eubrachyura</taxon>
        <taxon>Portunoidea</taxon>
        <taxon>Portunidae</taxon>
        <taxon>Portuninae</taxon>
        <taxon>Portunus</taxon>
    </lineage>
</organism>
<sequence length="107" mass="12680">MSLTTRYTTTLTTILTITLTITHHNIHHNTTKHSPQHNFRHNTHHNTHHQYNFKFSPLAEWRREGTPLRCSELRALRETCLHHLDHLIKFLHTFEPNAKMFIGQVNG</sequence>
<protein>
    <submittedName>
        <fullName evidence="1">Uncharacterized protein</fullName>
    </submittedName>
</protein>
<name>A0A5B7J365_PORTR</name>
<reference evidence="1 2" key="1">
    <citation type="submission" date="2019-05" db="EMBL/GenBank/DDBJ databases">
        <title>Another draft genome of Portunus trituberculatus and its Hox gene families provides insights of decapod evolution.</title>
        <authorList>
            <person name="Jeong J.-H."/>
            <person name="Song I."/>
            <person name="Kim S."/>
            <person name="Choi T."/>
            <person name="Kim D."/>
            <person name="Ryu S."/>
            <person name="Kim W."/>
        </authorList>
    </citation>
    <scope>NUCLEOTIDE SEQUENCE [LARGE SCALE GENOMIC DNA]</scope>
    <source>
        <tissue evidence="1">Muscle</tissue>
    </source>
</reference>
<evidence type="ECO:0000313" key="1">
    <source>
        <dbReference type="EMBL" id="MPC88047.1"/>
    </source>
</evidence>